<accession>A0A2G5C6X7</accession>
<sequence length="107" mass="11927">MASPSDDSSEKLTIAFDGEEEDDELFEINLELVQHIPPPQYSEEGYSTTKTNVLLANCLLPIADVSRAIPANCWRDSTARNASRLVMMLAPCYIELWGSLPLKLKNI</sequence>
<gene>
    <name evidence="1" type="ORF">AQUCO_08300011v1</name>
</gene>
<reference evidence="1 2" key="1">
    <citation type="submission" date="2017-09" db="EMBL/GenBank/DDBJ databases">
        <title>WGS assembly of Aquilegia coerulea Goldsmith.</title>
        <authorList>
            <person name="Hodges S."/>
            <person name="Kramer E."/>
            <person name="Nordborg M."/>
            <person name="Tomkins J."/>
            <person name="Borevitz J."/>
            <person name="Derieg N."/>
            <person name="Yan J."/>
            <person name="Mihaltcheva S."/>
            <person name="Hayes R.D."/>
            <person name="Rokhsar D."/>
        </authorList>
    </citation>
    <scope>NUCLEOTIDE SEQUENCE [LARGE SCALE GENOMIC DNA]</scope>
    <source>
        <strain evidence="2">cv. Goldsmith</strain>
    </source>
</reference>
<keyword evidence="2" id="KW-1185">Reference proteome</keyword>
<dbReference type="OrthoDB" id="1934829at2759"/>
<organism evidence="1 2">
    <name type="scientific">Aquilegia coerulea</name>
    <name type="common">Rocky mountain columbine</name>
    <dbReference type="NCBI Taxonomy" id="218851"/>
    <lineage>
        <taxon>Eukaryota</taxon>
        <taxon>Viridiplantae</taxon>
        <taxon>Streptophyta</taxon>
        <taxon>Embryophyta</taxon>
        <taxon>Tracheophyta</taxon>
        <taxon>Spermatophyta</taxon>
        <taxon>Magnoliopsida</taxon>
        <taxon>Ranunculales</taxon>
        <taxon>Ranunculaceae</taxon>
        <taxon>Thalictroideae</taxon>
        <taxon>Aquilegia</taxon>
    </lineage>
</organism>
<dbReference type="Proteomes" id="UP000230069">
    <property type="component" value="Unassembled WGS sequence"/>
</dbReference>
<proteinExistence type="predicted"/>
<dbReference type="EMBL" id="KZ305100">
    <property type="protein sequence ID" value="PIA27033.1"/>
    <property type="molecule type" value="Genomic_DNA"/>
</dbReference>
<protein>
    <submittedName>
        <fullName evidence="1">Uncharacterized protein</fullName>
    </submittedName>
</protein>
<dbReference type="InParanoid" id="A0A2G5C6X7"/>
<name>A0A2G5C6X7_AQUCA</name>
<dbReference type="AlphaFoldDB" id="A0A2G5C6X7"/>
<evidence type="ECO:0000313" key="2">
    <source>
        <dbReference type="Proteomes" id="UP000230069"/>
    </source>
</evidence>
<evidence type="ECO:0000313" key="1">
    <source>
        <dbReference type="EMBL" id="PIA27033.1"/>
    </source>
</evidence>